<protein>
    <recommendedName>
        <fullName evidence="5">Alanine--tRNA ligase</fullName>
        <ecNumber evidence="4">6.1.1.7</ecNumber>
    </recommendedName>
    <alternativeName>
        <fullName evidence="15">Alanyl-tRNA synthetase</fullName>
    </alternativeName>
</protein>
<accession>A0A3S9SUW5</accession>
<keyword evidence="8" id="KW-0479">Metal-binding</keyword>
<dbReference type="InterPro" id="IPR018163">
    <property type="entry name" value="Thr/Ala-tRNA-synth_IIc_edit"/>
</dbReference>
<keyword evidence="7" id="KW-0436">Ligase</keyword>
<keyword evidence="13" id="KW-0648">Protein biosynthesis</keyword>
<keyword evidence="11" id="KW-0067">ATP-binding</keyword>
<dbReference type="GO" id="GO:0005737">
    <property type="term" value="C:cytoplasm"/>
    <property type="evidence" value="ECO:0007669"/>
    <property type="project" value="UniProtKB-SubCell"/>
</dbReference>
<evidence type="ECO:0000259" key="17">
    <source>
        <dbReference type="PROSITE" id="PS50860"/>
    </source>
</evidence>
<dbReference type="SMART" id="SM00863">
    <property type="entry name" value="tRNA_SAD"/>
    <property type="match status" value="1"/>
</dbReference>
<evidence type="ECO:0000256" key="5">
    <source>
        <dbReference type="ARBA" id="ARBA00017959"/>
    </source>
</evidence>
<evidence type="ECO:0000256" key="4">
    <source>
        <dbReference type="ARBA" id="ARBA00013168"/>
    </source>
</evidence>
<evidence type="ECO:0000313" key="18">
    <source>
        <dbReference type="EMBL" id="AZR72107.1"/>
    </source>
</evidence>
<dbReference type="AlphaFoldDB" id="A0A3S9SUW5"/>
<evidence type="ECO:0000256" key="14">
    <source>
        <dbReference type="ARBA" id="ARBA00023146"/>
    </source>
</evidence>
<evidence type="ECO:0000256" key="12">
    <source>
        <dbReference type="ARBA" id="ARBA00022884"/>
    </source>
</evidence>
<dbReference type="InterPro" id="IPR012947">
    <property type="entry name" value="tRNA_SAD"/>
</dbReference>
<evidence type="ECO:0000256" key="3">
    <source>
        <dbReference type="ARBA" id="ARBA00008226"/>
    </source>
</evidence>
<dbReference type="PANTHER" id="PTHR43462:SF1">
    <property type="entry name" value="ALANYL-TRNA EDITING PROTEIN AARSD1"/>
    <property type="match status" value="1"/>
</dbReference>
<keyword evidence="14" id="KW-0030">Aminoacyl-tRNA synthetase</keyword>
<keyword evidence="12" id="KW-0694">RNA-binding</keyword>
<comment type="cofactor">
    <cofactor evidence="1">
        <name>Zn(2+)</name>
        <dbReference type="ChEBI" id="CHEBI:29105"/>
    </cofactor>
</comment>
<feature type="coiled-coil region" evidence="16">
    <location>
        <begin position="257"/>
        <end position="284"/>
    </location>
</feature>
<keyword evidence="9" id="KW-0547">Nucleotide-binding</keyword>
<dbReference type="SUPFAM" id="SSF55186">
    <property type="entry name" value="ThrRS/AlaRS common domain"/>
    <property type="match status" value="1"/>
</dbReference>
<feature type="domain" description="Alanyl-transfer RNA synthetases family profile" evidence="17">
    <location>
        <begin position="1"/>
        <end position="234"/>
    </location>
</feature>
<evidence type="ECO:0000256" key="16">
    <source>
        <dbReference type="SAM" id="Coils"/>
    </source>
</evidence>
<evidence type="ECO:0000256" key="7">
    <source>
        <dbReference type="ARBA" id="ARBA00022598"/>
    </source>
</evidence>
<reference evidence="18 19" key="1">
    <citation type="submission" date="2016-07" db="EMBL/GenBank/DDBJ databases">
        <title>Genome and transcriptome analysis of iron-reducing fermentative bacteria Anoxybacter fermentans.</title>
        <authorList>
            <person name="Zeng X."/>
            <person name="Shao Z."/>
        </authorList>
    </citation>
    <scope>NUCLEOTIDE SEQUENCE [LARGE SCALE GENOMIC DNA]</scope>
    <source>
        <strain evidence="18 19">DY22613</strain>
    </source>
</reference>
<dbReference type="FunFam" id="3.10.310.40:FF:000001">
    <property type="entry name" value="Alanine--tRNA ligase"/>
    <property type="match status" value="1"/>
</dbReference>
<dbReference type="PROSITE" id="PS50860">
    <property type="entry name" value="AA_TRNA_LIGASE_II_ALA"/>
    <property type="match status" value="1"/>
</dbReference>
<evidence type="ECO:0000256" key="11">
    <source>
        <dbReference type="ARBA" id="ARBA00022840"/>
    </source>
</evidence>
<dbReference type="Pfam" id="PF07973">
    <property type="entry name" value="tRNA_SAD"/>
    <property type="match status" value="1"/>
</dbReference>
<dbReference type="GO" id="GO:0046872">
    <property type="term" value="F:metal ion binding"/>
    <property type="evidence" value="ECO:0007669"/>
    <property type="project" value="UniProtKB-KW"/>
</dbReference>
<evidence type="ECO:0000256" key="13">
    <source>
        <dbReference type="ARBA" id="ARBA00022917"/>
    </source>
</evidence>
<evidence type="ECO:0000256" key="10">
    <source>
        <dbReference type="ARBA" id="ARBA00022833"/>
    </source>
</evidence>
<organism evidence="18 19">
    <name type="scientific">Anoxybacter fermentans</name>
    <dbReference type="NCBI Taxonomy" id="1323375"/>
    <lineage>
        <taxon>Bacteria</taxon>
        <taxon>Bacillati</taxon>
        <taxon>Bacillota</taxon>
        <taxon>Clostridia</taxon>
        <taxon>Halanaerobiales</taxon>
        <taxon>Anoxybacter</taxon>
    </lineage>
</organism>
<dbReference type="GO" id="GO:0002161">
    <property type="term" value="F:aminoacyl-tRNA deacylase activity"/>
    <property type="evidence" value="ECO:0007669"/>
    <property type="project" value="UniProtKB-ARBA"/>
</dbReference>
<evidence type="ECO:0000256" key="8">
    <source>
        <dbReference type="ARBA" id="ARBA00022723"/>
    </source>
</evidence>
<keyword evidence="6" id="KW-0820">tRNA-binding</keyword>
<keyword evidence="19" id="KW-1185">Reference proteome</keyword>
<dbReference type="Pfam" id="PF02272">
    <property type="entry name" value="DHHA1"/>
    <property type="match status" value="1"/>
</dbReference>
<comment type="subcellular location">
    <subcellularLocation>
        <location evidence="2">Cytoplasm</location>
    </subcellularLocation>
</comment>
<comment type="similarity">
    <text evidence="3">Belongs to the class-II aminoacyl-tRNA synthetase family.</text>
</comment>
<dbReference type="Gene3D" id="2.40.30.130">
    <property type="match status" value="1"/>
</dbReference>
<dbReference type="PANTHER" id="PTHR43462">
    <property type="entry name" value="ALANYL-TRNA EDITING PROTEIN"/>
    <property type="match status" value="1"/>
</dbReference>
<evidence type="ECO:0000256" key="2">
    <source>
        <dbReference type="ARBA" id="ARBA00004496"/>
    </source>
</evidence>
<gene>
    <name evidence="18" type="ORF">BBF96_01080</name>
</gene>
<sequence length="398" mass="45461">MKRKYYTNSYVGRFNTKILREETLKDGRHLVVLEETYFYPTSGGQPHDLGTIAGVKVLDVVDGDEILHVVERPIGLEEVECEIDWKRRFDHMQQHAGQHILSACFEKLYDAETVGFHLGDEYVTIDVTLDELTSAMAQKVEDAANELIYRNLLIKTYFVKPEELKNLPLRKPPVVDKNIRIVEIDGEDYSPCGGTHPKTTGEIGIIKIRKWEKKRANIRVEFVCGYRALADYQWKNDQINQVSNLLSIKDKETLDGVTRLYEELKDLRREVRKLKGQMLEYEAQKYYNMAREINGIRLISQIVTDRDLGEVKQLANKIVEKERVIVLFGVKGEKAQVSFSRSDDLDVNMNELLKEVIGLINGGGGGNARSAQGGGTDINNLENLLKSAEIILKNRYLK</sequence>
<dbReference type="Gene3D" id="3.10.310.40">
    <property type="match status" value="1"/>
</dbReference>
<evidence type="ECO:0000256" key="1">
    <source>
        <dbReference type="ARBA" id="ARBA00001947"/>
    </source>
</evidence>
<dbReference type="GO" id="GO:0005524">
    <property type="term" value="F:ATP binding"/>
    <property type="evidence" value="ECO:0007669"/>
    <property type="project" value="UniProtKB-KW"/>
</dbReference>
<dbReference type="GO" id="GO:0004813">
    <property type="term" value="F:alanine-tRNA ligase activity"/>
    <property type="evidence" value="ECO:0007669"/>
    <property type="project" value="UniProtKB-EC"/>
</dbReference>
<keyword evidence="10" id="KW-0862">Zinc</keyword>
<evidence type="ECO:0000256" key="6">
    <source>
        <dbReference type="ARBA" id="ARBA00022555"/>
    </source>
</evidence>
<keyword evidence="16" id="KW-0175">Coiled coil</keyword>
<evidence type="ECO:0000256" key="15">
    <source>
        <dbReference type="ARBA" id="ARBA00032577"/>
    </source>
</evidence>
<evidence type="ECO:0000313" key="19">
    <source>
        <dbReference type="Proteomes" id="UP000267250"/>
    </source>
</evidence>
<dbReference type="KEGG" id="aft:BBF96_01080"/>
<proteinExistence type="inferred from homology"/>
<dbReference type="InterPro" id="IPR003156">
    <property type="entry name" value="DHHA1_dom"/>
</dbReference>
<dbReference type="Gene3D" id="3.30.980.10">
    <property type="entry name" value="Threonyl-trna Synthetase, Chain A, domain 2"/>
    <property type="match status" value="1"/>
</dbReference>
<dbReference type="EMBL" id="CP016379">
    <property type="protein sequence ID" value="AZR72107.1"/>
    <property type="molecule type" value="Genomic_DNA"/>
</dbReference>
<dbReference type="InterPro" id="IPR051335">
    <property type="entry name" value="Alanyl-tRNA_Editing_Enzymes"/>
</dbReference>
<dbReference type="EC" id="6.1.1.7" evidence="4"/>
<evidence type="ECO:0000256" key="9">
    <source>
        <dbReference type="ARBA" id="ARBA00022741"/>
    </source>
</evidence>
<dbReference type="SUPFAM" id="SSF50447">
    <property type="entry name" value="Translation proteins"/>
    <property type="match status" value="1"/>
</dbReference>
<dbReference type="GO" id="GO:0006419">
    <property type="term" value="P:alanyl-tRNA aminoacylation"/>
    <property type="evidence" value="ECO:0007669"/>
    <property type="project" value="InterPro"/>
</dbReference>
<dbReference type="Proteomes" id="UP000267250">
    <property type="component" value="Chromosome"/>
</dbReference>
<dbReference type="RefSeq" id="WP_164730833.1">
    <property type="nucleotide sequence ID" value="NZ_CP016379.1"/>
</dbReference>
<dbReference type="InterPro" id="IPR009000">
    <property type="entry name" value="Transl_B-barrel_sf"/>
</dbReference>
<dbReference type="InterPro" id="IPR018165">
    <property type="entry name" value="Ala-tRNA-synth_IIc_core"/>
</dbReference>
<name>A0A3S9SUW5_9FIRM</name>
<dbReference type="GO" id="GO:0000049">
    <property type="term" value="F:tRNA binding"/>
    <property type="evidence" value="ECO:0007669"/>
    <property type="project" value="UniProtKB-KW"/>
</dbReference>